<dbReference type="AlphaFoldDB" id="A0A8J3BYF1"/>
<name>A0A8J3BYF1_9ACTN</name>
<evidence type="ECO:0008006" key="5">
    <source>
        <dbReference type="Google" id="ProtNLM"/>
    </source>
</evidence>
<evidence type="ECO:0000313" key="3">
    <source>
        <dbReference type="EMBL" id="GGK92994.1"/>
    </source>
</evidence>
<organism evidence="3 4">
    <name type="scientific">Mangrovihabitans endophyticus</name>
    <dbReference type="NCBI Taxonomy" id="1751298"/>
    <lineage>
        <taxon>Bacteria</taxon>
        <taxon>Bacillati</taxon>
        <taxon>Actinomycetota</taxon>
        <taxon>Actinomycetes</taxon>
        <taxon>Micromonosporales</taxon>
        <taxon>Micromonosporaceae</taxon>
        <taxon>Mangrovihabitans</taxon>
    </lineage>
</organism>
<dbReference type="EMBL" id="BMMX01000010">
    <property type="protein sequence ID" value="GGK92994.1"/>
    <property type="molecule type" value="Genomic_DNA"/>
</dbReference>
<feature type="region of interest" description="Disordered" evidence="1">
    <location>
        <begin position="1"/>
        <end position="25"/>
    </location>
</feature>
<protein>
    <recommendedName>
        <fullName evidence="5">DUF4190 domain-containing protein</fullName>
    </recommendedName>
</protein>
<keyword evidence="4" id="KW-1185">Reference proteome</keyword>
<feature type="transmembrane region" description="Helical" evidence="2">
    <location>
        <begin position="123"/>
        <end position="149"/>
    </location>
</feature>
<evidence type="ECO:0000256" key="1">
    <source>
        <dbReference type="SAM" id="MobiDB-lite"/>
    </source>
</evidence>
<accession>A0A8J3BYF1</accession>
<reference evidence="3" key="2">
    <citation type="submission" date="2020-09" db="EMBL/GenBank/DDBJ databases">
        <authorList>
            <person name="Sun Q."/>
            <person name="Zhou Y."/>
        </authorList>
    </citation>
    <scope>NUCLEOTIDE SEQUENCE</scope>
    <source>
        <strain evidence="3">CGMCC 4.7299</strain>
    </source>
</reference>
<proteinExistence type="predicted"/>
<comment type="caution">
    <text evidence="3">The sequence shown here is derived from an EMBL/GenBank/DDBJ whole genome shotgun (WGS) entry which is preliminary data.</text>
</comment>
<dbReference type="RefSeq" id="WP_229715825.1">
    <property type="nucleotide sequence ID" value="NZ_BMMX01000010.1"/>
</dbReference>
<sequence>MTQQTGGPPFAVPPPSPAERWKPARMDPLPGTQFGLVQLEIPAVHSGLATGALIAGIGSVLVSVLVLCFGVAGASDSWGALVAGAFCLLAVLVGGGGVGLGLSSMRQIRRSGAPGRIRFTGKGVAVAGLSCGAAGMGIALLGLVLSLLLQFT</sequence>
<keyword evidence="2" id="KW-0812">Transmembrane</keyword>
<dbReference type="Proteomes" id="UP000656042">
    <property type="component" value="Unassembled WGS sequence"/>
</dbReference>
<evidence type="ECO:0000313" key="4">
    <source>
        <dbReference type="Proteomes" id="UP000656042"/>
    </source>
</evidence>
<keyword evidence="2" id="KW-0472">Membrane</keyword>
<keyword evidence="2" id="KW-1133">Transmembrane helix</keyword>
<reference evidence="3" key="1">
    <citation type="journal article" date="2014" name="Int. J. Syst. Evol. Microbiol.">
        <title>Complete genome sequence of Corynebacterium casei LMG S-19264T (=DSM 44701T), isolated from a smear-ripened cheese.</title>
        <authorList>
            <consortium name="US DOE Joint Genome Institute (JGI-PGF)"/>
            <person name="Walter F."/>
            <person name="Albersmeier A."/>
            <person name="Kalinowski J."/>
            <person name="Ruckert C."/>
        </authorList>
    </citation>
    <scope>NUCLEOTIDE SEQUENCE</scope>
    <source>
        <strain evidence="3">CGMCC 4.7299</strain>
    </source>
</reference>
<feature type="transmembrane region" description="Helical" evidence="2">
    <location>
        <begin position="48"/>
        <end position="72"/>
    </location>
</feature>
<feature type="transmembrane region" description="Helical" evidence="2">
    <location>
        <begin position="78"/>
        <end position="102"/>
    </location>
</feature>
<evidence type="ECO:0000256" key="2">
    <source>
        <dbReference type="SAM" id="Phobius"/>
    </source>
</evidence>
<gene>
    <name evidence="3" type="ORF">GCM10012284_28640</name>
</gene>